<evidence type="ECO:0000256" key="2">
    <source>
        <dbReference type="ARBA" id="ARBA00022475"/>
    </source>
</evidence>
<evidence type="ECO:0000256" key="7">
    <source>
        <dbReference type="SAM" id="Phobius"/>
    </source>
</evidence>
<proteinExistence type="predicted"/>
<feature type="transmembrane region" description="Helical" evidence="7">
    <location>
        <begin position="113"/>
        <end position="136"/>
    </location>
</feature>
<feature type="transmembrane region" description="Helical" evidence="7">
    <location>
        <begin position="399"/>
        <end position="420"/>
    </location>
</feature>
<evidence type="ECO:0000256" key="4">
    <source>
        <dbReference type="ARBA" id="ARBA00022989"/>
    </source>
</evidence>
<dbReference type="PANTHER" id="PTHR30250:SF28">
    <property type="entry name" value="POLYSACCHARIDE BIOSYNTHESIS PROTEIN"/>
    <property type="match status" value="1"/>
</dbReference>
<feature type="transmembrane region" description="Helical" evidence="7">
    <location>
        <begin position="374"/>
        <end position="392"/>
    </location>
</feature>
<feature type="transmembrane region" description="Helical" evidence="7">
    <location>
        <begin position="332"/>
        <end position="354"/>
    </location>
</feature>
<dbReference type="InterPro" id="IPR050833">
    <property type="entry name" value="Poly_Biosynth_Transport"/>
</dbReference>
<keyword evidence="2" id="KW-1003">Cell membrane</keyword>
<dbReference type="GO" id="GO:0005886">
    <property type="term" value="C:plasma membrane"/>
    <property type="evidence" value="ECO:0007669"/>
    <property type="project" value="UniProtKB-SubCell"/>
</dbReference>
<organism evidence="8 9">
    <name type="scientific">Halopseudomonas xinjiangensis</name>
    <dbReference type="NCBI Taxonomy" id="487184"/>
    <lineage>
        <taxon>Bacteria</taxon>
        <taxon>Pseudomonadati</taxon>
        <taxon>Pseudomonadota</taxon>
        <taxon>Gammaproteobacteria</taxon>
        <taxon>Pseudomonadales</taxon>
        <taxon>Pseudomonadaceae</taxon>
        <taxon>Halopseudomonas</taxon>
    </lineage>
</organism>
<dbReference type="EMBL" id="LT629736">
    <property type="protein sequence ID" value="SDS95161.1"/>
    <property type="molecule type" value="Genomic_DNA"/>
</dbReference>
<keyword evidence="5 7" id="KW-0472">Membrane</keyword>
<comment type="subcellular location">
    <subcellularLocation>
        <location evidence="1">Cell membrane</location>
        <topology evidence="1">Multi-pass membrane protein</topology>
    </subcellularLocation>
</comment>
<evidence type="ECO:0000313" key="8">
    <source>
        <dbReference type="EMBL" id="SDS95161.1"/>
    </source>
</evidence>
<feature type="transmembrane region" description="Helical" evidence="7">
    <location>
        <begin position="142"/>
        <end position="160"/>
    </location>
</feature>
<dbReference type="RefSeq" id="WP_231701479.1">
    <property type="nucleotide sequence ID" value="NZ_LT629736.1"/>
</dbReference>
<dbReference type="PANTHER" id="PTHR30250">
    <property type="entry name" value="PST FAMILY PREDICTED COLANIC ACID TRANSPORTER"/>
    <property type="match status" value="1"/>
</dbReference>
<evidence type="ECO:0000256" key="5">
    <source>
        <dbReference type="ARBA" id="ARBA00023136"/>
    </source>
</evidence>
<dbReference type="AlphaFoldDB" id="A0A1H1WEV0"/>
<accession>A0A1H1WEV0</accession>
<protein>
    <submittedName>
        <fullName evidence="8">Membrane protein involved in the export of O-antigen and teichoic acid</fullName>
    </submittedName>
</protein>
<dbReference type="Pfam" id="PF13440">
    <property type="entry name" value="Polysacc_synt_3"/>
    <property type="match status" value="1"/>
</dbReference>
<feature type="transmembrane region" description="Helical" evidence="7">
    <location>
        <begin position="202"/>
        <end position="223"/>
    </location>
</feature>
<name>A0A1H1WEV0_9GAMM</name>
<evidence type="ECO:0000256" key="3">
    <source>
        <dbReference type="ARBA" id="ARBA00022692"/>
    </source>
</evidence>
<evidence type="ECO:0000256" key="1">
    <source>
        <dbReference type="ARBA" id="ARBA00004651"/>
    </source>
</evidence>
<sequence length="463" mass="50012">MPQSELANPGMDQRTDKPNAGGGRLREFSQRMLRNRLLRNIATVVSGTAGAQALTLAFMPVITRIYGPDNYGVLGVFMGLAMMLIPVAALCYPTSVVLPRRDSDALGLVKLSLLMAGLTSCVLAAFLLIAGDWFAATVSVEAAAPFLLLLPAVTFAGAALETAQQWLFRKQLFRVTAKVSVLYSLMHNSIRSLAGLLSPTAAVLVVTTGFGPALHSLMLLVGIRKGPPLQVKPDVEKREAPTRLRDLAHRYRDFPQFRAPQMLINTVSQNLPTIVLAAYFGPAAAGFFALCKQALTMPTHLIGKSVADVYYPKLARSIDKGEPITGTVMKAVAGLAAVGLIPFALVFAIGPWMFATVFGDEWRSAGEFARWLALGEYVVFMSRPCTVAIPALGLQRLSLIFEICSTTLRVAALFFGAAVLNEQIGTVMAFSAASIVIYFALILVVFIQARKWHANLRKVDRVA</sequence>
<dbReference type="STRING" id="487184.SAMN05216421_2554"/>
<dbReference type="Proteomes" id="UP000243207">
    <property type="component" value="Chromosome I"/>
</dbReference>
<gene>
    <name evidence="8" type="ORF">SAMN05216421_2554</name>
</gene>
<evidence type="ECO:0000256" key="6">
    <source>
        <dbReference type="SAM" id="MobiDB-lite"/>
    </source>
</evidence>
<evidence type="ECO:0000313" key="9">
    <source>
        <dbReference type="Proteomes" id="UP000243207"/>
    </source>
</evidence>
<feature type="transmembrane region" description="Helical" evidence="7">
    <location>
        <begin position="426"/>
        <end position="447"/>
    </location>
</feature>
<feature type="region of interest" description="Disordered" evidence="6">
    <location>
        <begin position="1"/>
        <end position="24"/>
    </location>
</feature>
<keyword evidence="3 7" id="KW-0812">Transmembrane</keyword>
<keyword evidence="4 7" id="KW-1133">Transmembrane helix</keyword>
<feature type="transmembrane region" description="Helical" evidence="7">
    <location>
        <begin position="37"/>
        <end position="59"/>
    </location>
</feature>
<feature type="transmembrane region" description="Helical" evidence="7">
    <location>
        <begin position="71"/>
        <end position="92"/>
    </location>
</feature>
<keyword evidence="9" id="KW-1185">Reference proteome</keyword>
<reference evidence="9" key="1">
    <citation type="submission" date="2016-10" db="EMBL/GenBank/DDBJ databases">
        <authorList>
            <person name="Varghese N."/>
            <person name="Submissions S."/>
        </authorList>
    </citation>
    <scope>NUCLEOTIDE SEQUENCE [LARGE SCALE GENOMIC DNA]</scope>
    <source>
        <strain evidence="9">NRRL B-51270</strain>
    </source>
</reference>